<reference evidence="1 2" key="1">
    <citation type="journal article" date="2019" name="BMC Genomics">
        <title>New insights from Opisthorchis felineus genome: update on genomics of the epidemiologically important liver flukes.</title>
        <authorList>
            <person name="Ershov N.I."/>
            <person name="Mordvinov V.A."/>
            <person name="Prokhortchouk E.B."/>
            <person name="Pakharukova M.Y."/>
            <person name="Gunbin K.V."/>
            <person name="Ustyantsev K."/>
            <person name="Genaev M.A."/>
            <person name="Blinov A.G."/>
            <person name="Mazur A."/>
            <person name="Boulygina E."/>
            <person name="Tsygankova S."/>
            <person name="Khrameeva E."/>
            <person name="Chekanov N."/>
            <person name="Fan G."/>
            <person name="Xiao A."/>
            <person name="Zhang H."/>
            <person name="Xu X."/>
            <person name="Yang H."/>
            <person name="Solovyev V."/>
            <person name="Lee S.M."/>
            <person name="Liu X."/>
            <person name="Afonnikov D.A."/>
            <person name="Skryabin K.G."/>
        </authorList>
    </citation>
    <scope>NUCLEOTIDE SEQUENCE [LARGE SCALE GENOMIC DNA]</scope>
    <source>
        <strain evidence="1">AK-0245</strain>
        <tissue evidence="1">Whole organism</tissue>
    </source>
</reference>
<dbReference type="Proteomes" id="UP000308267">
    <property type="component" value="Unassembled WGS sequence"/>
</dbReference>
<dbReference type="OrthoDB" id="112749at2759"/>
<protein>
    <submittedName>
        <fullName evidence="1">Uncharacterized protein</fullName>
    </submittedName>
</protein>
<sequence>MGVSKSEDEFDVFREVVDVLIEVFSNVRYMRFLSDSEKRLLLDGIDCAASPVFKREIRGYPQSPLVYHVASFLTMLMLTGHCPTEQTPRYEMFEEGSYHNQRITAIEFVRQELIGAAGLWKQWTVSQKAYKLNHILSRLRRRGFLDLLQLRNTTGSVDRVLVPRHRLIEACQELNNPPSKLTVCGRALDKHTIRDSSGWWGQVSGTEEKKNEDGLNKVNQILDDAMWINIHELPGSIPTLEVRTAQGHGVRFDYEPLRFRGFVEPHQTEGWLNRYRH</sequence>
<dbReference type="EMBL" id="SJOL01005126">
    <property type="protein sequence ID" value="TGZ70775.1"/>
    <property type="molecule type" value="Genomic_DNA"/>
</dbReference>
<gene>
    <name evidence="1" type="ORF">CRM22_003000</name>
</gene>
<dbReference type="PANTHER" id="PTHR34204">
    <property type="entry name" value="RNA-BINDING ASCH DOMAIN PROTEIN"/>
    <property type="match status" value="1"/>
</dbReference>
<organism evidence="1 2">
    <name type="scientific">Opisthorchis felineus</name>
    <dbReference type="NCBI Taxonomy" id="147828"/>
    <lineage>
        <taxon>Eukaryota</taxon>
        <taxon>Metazoa</taxon>
        <taxon>Spiralia</taxon>
        <taxon>Lophotrochozoa</taxon>
        <taxon>Platyhelminthes</taxon>
        <taxon>Trematoda</taxon>
        <taxon>Digenea</taxon>
        <taxon>Opisthorchiida</taxon>
        <taxon>Opisthorchiata</taxon>
        <taxon>Opisthorchiidae</taxon>
        <taxon>Opisthorchis</taxon>
    </lineage>
</organism>
<evidence type="ECO:0000313" key="1">
    <source>
        <dbReference type="EMBL" id="TGZ70775.1"/>
    </source>
</evidence>
<proteinExistence type="predicted"/>
<comment type="caution">
    <text evidence="1">The sequence shown here is derived from an EMBL/GenBank/DDBJ whole genome shotgun (WGS) entry which is preliminary data.</text>
</comment>
<accession>A0A4S2M3C7</accession>
<name>A0A4S2M3C7_OPIFE</name>
<keyword evidence="2" id="KW-1185">Reference proteome</keyword>
<evidence type="ECO:0000313" key="2">
    <source>
        <dbReference type="Proteomes" id="UP000308267"/>
    </source>
</evidence>
<dbReference type="PANTHER" id="PTHR34204:SF2">
    <property type="entry name" value="RNA-BINDING ASCH DOMAIN PROTEIN"/>
    <property type="match status" value="1"/>
</dbReference>
<dbReference type="AlphaFoldDB" id="A0A4S2M3C7"/>